<feature type="region of interest" description="Disordered" evidence="1">
    <location>
        <begin position="1"/>
        <end position="146"/>
    </location>
</feature>
<dbReference type="EMBL" id="JABSTR010000005">
    <property type="protein sequence ID" value="KAH9370219.1"/>
    <property type="molecule type" value="Genomic_DNA"/>
</dbReference>
<evidence type="ECO:0000256" key="1">
    <source>
        <dbReference type="SAM" id="MobiDB-lite"/>
    </source>
</evidence>
<comment type="caution">
    <text evidence="2">The sequence shown here is derived from an EMBL/GenBank/DDBJ whole genome shotgun (WGS) entry which is preliminary data.</text>
</comment>
<dbReference type="VEuPathDB" id="VectorBase:HLOH_040779"/>
<accession>A0A9J6G574</accession>
<evidence type="ECO:0000313" key="3">
    <source>
        <dbReference type="Proteomes" id="UP000821853"/>
    </source>
</evidence>
<feature type="compositionally biased region" description="Basic residues" evidence="1">
    <location>
        <begin position="47"/>
        <end position="59"/>
    </location>
</feature>
<dbReference type="Proteomes" id="UP000821853">
    <property type="component" value="Chromosome 3"/>
</dbReference>
<feature type="compositionally biased region" description="Polar residues" evidence="1">
    <location>
        <begin position="119"/>
        <end position="128"/>
    </location>
</feature>
<gene>
    <name evidence="2" type="ORF">HPB48_019346</name>
</gene>
<organism evidence="2 3">
    <name type="scientific">Haemaphysalis longicornis</name>
    <name type="common">Bush tick</name>
    <dbReference type="NCBI Taxonomy" id="44386"/>
    <lineage>
        <taxon>Eukaryota</taxon>
        <taxon>Metazoa</taxon>
        <taxon>Ecdysozoa</taxon>
        <taxon>Arthropoda</taxon>
        <taxon>Chelicerata</taxon>
        <taxon>Arachnida</taxon>
        <taxon>Acari</taxon>
        <taxon>Parasitiformes</taxon>
        <taxon>Ixodida</taxon>
        <taxon>Ixodoidea</taxon>
        <taxon>Ixodidae</taxon>
        <taxon>Haemaphysalinae</taxon>
        <taxon>Haemaphysalis</taxon>
    </lineage>
</organism>
<feature type="compositionally biased region" description="Basic and acidic residues" evidence="1">
    <location>
        <begin position="33"/>
        <end position="46"/>
    </location>
</feature>
<evidence type="ECO:0000313" key="2">
    <source>
        <dbReference type="EMBL" id="KAH9370219.1"/>
    </source>
</evidence>
<reference evidence="2 3" key="1">
    <citation type="journal article" date="2020" name="Cell">
        <title>Large-Scale Comparative Analyses of Tick Genomes Elucidate Their Genetic Diversity and Vector Capacities.</title>
        <authorList>
            <consortium name="Tick Genome and Microbiome Consortium (TIGMIC)"/>
            <person name="Jia N."/>
            <person name="Wang J."/>
            <person name="Shi W."/>
            <person name="Du L."/>
            <person name="Sun Y."/>
            <person name="Zhan W."/>
            <person name="Jiang J.F."/>
            <person name="Wang Q."/>
            <person name="Zhang B."/>
            <person name="Ji P."/>
            <person name="Bell-Sakyi L."/>
            <person name="Cui X.M."/>
            <person name="Yuan T.T."/>
            <person name="Jiang B.G."/>
            <person name="Yang W.F."/>
            <person name="Lam T.T."/>
            <person name="Chang Q.C."/>
            <person name="Ding S.J."/>
            <person name="Wang X.J."/>
            <person name="Zhu J.G."/>
            <person name="Ruan X.D."/>
            <person name="Zhao L."/>
            <person name="Wei J.T."/>
            <person name="Ye R.Z."/>
            <person name="Que T.C."/>
            <person name="Du C.H."/>
            <person name="Zhou Y.H."/>
            <person name="Cheng J.X."/>
            <person name="Dai P.F."/>
            <person name="Guo W.B."/>
            <person name="Han X.H."/>
            <person name="Huang E.J."/>
            <person name="Li L.F."/>
            <person name="Wei W."/>
            <person name="Gao Y.C."/>
            <person name="Liu J.Z."/>
            <person name="Shao H.Z."/>
            <person name="Wang X."/>
            <person name="Wang C.C."/>
            <person name="Yang T.C."/>
            <person name="Huo Q.B."/>
            <person name="Li W."/>
            <person name="Chen H.Y."/>
            <person name="Chen S.E."/>
            <person name="Zhou L.G."/>
            <person name="Ni X.B."/>
            <person name="Tian J.H."/>
            <person name="Sheng Y."/>
            <person name="Liu T."/>
            <person name="Pan Y.S."/>
            <person name="Xia L.Y."/>
            <person name="Li J."/>
            <person name="Zhao F."/>
            <person name="Cao W.C."/>
        </authorList>
    </citation>
    <scope>NUCLEOTIDE SEQUENCE [LARGE SCALE GENOMIC DNA]</scope>
    <source>
        <strain evidence="2">HaeL-2018</strain>
    </source>
</reference>
<feature type="compositionally biased region" description="Basic residues" evidence="1">
    <location>
        <begin position="71"/>
        <end position="80"/>
    </location>
</feature>
<sequence>MKNSARGITLSTGSGNESARDRWGSVRAATATELRRGREEAVARLRAEKRRGCGRRRRRPDAQPTEYYHRPPPKHGRRGGRGRDLTGSGKHPAPAAPVAILQRGTSLALEDRREKQAASAPNNRQNENGKCVGMKKKKKRVEQKLR</sequence>
<dbReference type="AlphaFoldDB" id="A0A9J6G574"/>
<keyword evidence="3" id="KW-1185">Reference proteome</keyword>
<proteinExistence type="predicted"/>
<name>A0A9J6G574_HAELO</name>
<protein>
    <submittedName>
        <fullName evidence="2">Uncharacterized protein</fullName>
    </submittedName>
</protein>
<feature type="compositionally biased region" description="Basic residues" evidence="1">
    <location>
        <begin position="133"/>
        <end position="146"/>
    </location>
</feature>